<gene>
    <name evidence="2" type="ORF">V5799_027586</name>
</gene>
<dbReference type="AlphaFoldDB" id="A0AAQ4DFA8"/>
<protein>
    <recommendedName>
        <fullName evidence="4">Secreted protein</fullName>
    </recommendedName>
</protein>
<evidence type="ECO:0000313" key="2">
    <source>
        <dbReference type="EMBL" id="KAK8761148.1"/>
    </source>
</evidence>
<feature type="chain" id="PRO_5042905289" description="Secreted protein" evidence="1">
    <location>
        <begin position="20"/>
        <end position="208"/>
    </location>
</feature>
<keyword evidence="1" id="KW-0732">Signal</keyword>
<dbReference type="Proteomes" id="UP001321473">
    <property type="component" value="Unassembled WGS sequence"/>
</dbReference>
<keyword evidence="3" id="KW-1185">Reference proteome</keyword>
<reference evidence="2 3" key="1">
    <citation type="journal article" date="2023" name="Arcadia Sci">
        <title>De novo assembly of a long-read Amblyomma americanum tick genome.</title>
        <authorList>
            <person name="Chou S."/>
            <person name="Poskanzer K.E."/>
            <person name="Rollins M."/>
            <person name="Thuy-Boun P.S."/>
        </authorList>
    </citation>
    <scope>NUCLEOTIDE SEQUENCE [LARGE SCALE GENOMIC DNA]</scope>
    <source>
        <strain evidence="2">F_SG_1</strain>
        <tissue evidence="2">Salivary glands</tissue>
    </source>
</reference>
<evidence type="ECO:0000313" key="3">
    <source>
        <dbReference type="Proteomes" id="UP001321473"/>
    </source>
</evidence>
<dbReference type="EMBL" id="JARKHS020031465">
    <property type="protein sequence ID" value="KAK8761148.1"/>
    <property type="molecule type" value="Genomic_DNA"/>
</dbReference>
<feature type="signal peptide" evidence="1">
    <location>
        <begin position="1"/>
        <end position="19"/>
    </location>
</feature>
<proteinExistence type="predicted"/>
<organism evidence="2 3">
    <name type="scientific">Amblyomma americanum</name>
    <name type="common">Lone star tick</name>
    <dbReference type="NCBI Taxonomy" id="6943"/>
    <lineage>
        <taxon>Eukaryota</taxon>
        <taxon>Metazoa</taxon>
        <taxon>Ecdysozoa</taxon>
        <taxon>Arthropoda</taxon>
        <taxon>Chelicerata</taxon>
        <taxon>Arachnida</taxon>
        <taxon>Acari</taxon>
        <taxon>Parasitiformes</taxon>
        <taxon>Ixodida</taxon>
        <taxon>Ixodoidea</taxon>
        <taxon>Ixodidae</taxon>
        <taxon>Amblyomminae</taxon>
        <taxon>Amblyomma</taxon>
    </lineage>
</organism>
<evidence type="ECO:0000256" key="1">
    <source>
        <dbReference type="SAM" id="SignalP"/>
    </source>
</evidence>
<name>A0AAQ4DFA8_AMBAM</name>
<comment type="caution">
    <text evidence="2">The sequence shown here is derived from an EMBL/GenBank/DDBJ whole genome shotgun (WGS) entry which is preliminary data.</text>
</comment>
<accession>A0AAQ4DFA8</accession>
<evidence type="ECO:0008006" key="4">
    <source>
        <dbReference type="Google" id="ProtNLM"/>
    </source>
</evidence>
<sequence>MAGVVTILIALVGLHISSANEHPFTLSAGLCPGAPEADWTEAIKASLRRMPNNVTLPSPFVEDTVAGVRIGQGFLTGLGTLWTYKPYYTYCTGNDSFIEVSAFAHEPLVAEMKWKTCSGASGQLGIKATAKQLRLIFKVLPTTEDATRVELSKIHADVLEDAELYLTGAPKGLTTTVSFVSFLMKYHVENLWRMLFRLDGRYLASSHH</sequence>